<dbReference type="Proteomes" id="UP001589619">
    <property type="component" value="Unassembled WGS sequence"/>
</dbReference>
<organism evidence="2 3">
    <name type="scientific">Paenibacillus hodogayensis</name>
    <dbReference type="NCBI Taxonomy" id="279208"/>
    <lineage>
        <taxon>Bacteria</taxon>
        <taxon>Bacillati</taxon>
        <taxon>Bacillota</taxon>
        <taxon>Bacilli</taxon>
        <taxon>Bacillales</taxon>
        <taxon>Paenibacillaceae</taxon>
        <taxon>Paenibacillus</taxon>
    </lineage>
</organism>
<gene>
    <name evidence="2" type="ORF">ACFFNY_19345</name>
</gene>
<evidence type="ECO:0000313" key="3">
    <source>
        <dbReference type="Proteomes" id="UP001589619"/>
    </source>
</evidence>
<evidence type="ECO:0000313" key="2">
    <source>
        <dbReference type="EMBL" id="MFB9753729.1"/>
    </source>
</evidence>
<dbReference type="InterPro" id="IPR016047">
    <property type="entry name" value="M23ase_b-sheet_dom"/>
</dbReference>
<evidence type="ECO:0000259" key="1">
    <source>
        <dbReference type="Pfam" id="PF01551"/>
    </source>
</evidence>
<keyword evidence="2" id="KW-0378">Hydrolase</keyword>
<dbReference type="GO" id="GO:0016787">
    <property type="term" value="F:hydrolase activity"/>
    <property type="evidence" value="ECO:0007669"/>
    <property type="project" value="UniProtKB-KW"/>
</dbReference>
<dbReference type="Pfam" id="PF01551">
    <property type="entry name" value="Peptidase_M23"/>
    <property type="match status" value="1"/>
</dbReference>
<dbReference type="CDD" id="cd12797">
    <property type="entry name" value="M23_peptidase"/>
    <property type="match status" value="1"/>
</dbReference>
<reference evidence="2 3" key="1">
    <citation type="submission" date="2024-09" db="EMBL/GenBank/DDBJ databases">
        <authorList>
            <person name="Sun Q."/>
            <person name="Mori K."/>
        </authorList>
    </citation>
    <scope>NUCLEOTIDE SEQUENCE [LARGE SCALE GENOMIC DNA]</scope>
    <source>
        <strain evidence="2 3">JCM 12520</strain>
    </source>
</reference>
<dbReference type="RefSeq" id="WP_344914864.1">
    <property type="nucleotide sequence ID" value="NZ_BAAAYO010000014.1"/>
</dbReference>
<protein>
    <submittedName>
        <fullName evidence="2">M23 family metallopeptidase</fullName>
        <ecNumber evidence="2">3.4.24.-</ecNumber>
    </submittedName>
</protein>
<proteinExistence type="predicted"/>
<dbReference type="EC" id="3.4.24.-" evidence="2"/>
<dbReference type="PANTHER" id="PTHR21666">
    <property type="entry name" value="PEPTIDASE-RELATED"/>
    <property type="match status" value="1"/>
</dbReference>
<dbReference type="SUPFAM" id="SSF110296">
    <property type="entry name" value="Oligoxyloglucan reducing end-specific cellobiohydrolase"/>
    <property type="match status" value="1"/>
</dbReference>
<dbReference type="Gene3D" id="2.70.70.10">
    <property type="entry name" value="Glucose Permease (Domain IIA)"/>
    <property type="match status" value="1"/>
</dbReference>
<dbReference type="EMBL" id="JBHMAG010000013">
    <property type="protein sequence ID" value="MFB9753729.1"/>
    <property type="molecule type" value="Genomic_DNA"/>
</dbReference>
<name>A0ABV5VZJ7_9BACL</name>
<sequence length="465" mass="50549">MDVRKYASRGSSGARSRRRLGLGLLVTVALAAGATVLVYGQRPAHAPSPGTFIESLPFIKRAPEAVEFRMSDFEHGWLRYSDGTVKATDDAGATWRDAHAQGGEAGEGVAAPAARSEWSLAPAEAAKLETVVLEATPYTVKQAQFMTDRLGWALVADAAELPAPLLVTTDGGTTWQAKVTAVVLDAVQAEKRREEQTAQEAAFFATPEQARQALRSAWTIMPSQASPGDAVLVRGNRPGQVEWQGKTYPLQPFGAGYYTYLPVTLSVKPGDYPIGDQLLTIKAKKFETQYLQVSKQMESMKQDTDRIEADQKKVDAARSKSEPEFLFTGPFVQPIQGILTTPYGYTRYVNGKLDSSHLAIDLAAKEGTPIQATNDGIVALADSLYLTGNAIYLDHGMGLFSQYAHLSELRVKTGDRVKKGDIIGLVGTTGFSTGPHLHFTFWAHNVQANPNLFFNATPFGWKRQP</sequence>
<dbReference type="PANTHER" id="PTHR21666:SF270">
    <property type="entry name" value="MUREIN HYDROLASE ACTIVATOR ENVC"/>
    <property type="match status" value="1"/>
</dbReference>
<accession>A0ABV5VZJ7</accession>
<keyword evidence="3" id="KW-1185">Reference proteome</keyword>
<dbReference type="InterPro" id="IPR050570">
    <property type="entry name" value="Cell_wall_metabolism_enzyme"/>
</dbReference>
<feature type="domain" description="M23ase beta-sheet core" evidence="1">
    <location>
        <begin position="356"/>
        <end position="450"/>
    </location>
</feature>
<dbReference type="SUPFAM" id="SSF51261">
    <property type="entry name" value="Duplicated hybrid motif"/>
    <property type="match status" value="1"/>
</dbReference>
<comment type="caution">
    <text evidence="2">The sequence shown here is derived from an EMBL/GenBank/DDBJ whole genome shotgun (WGS) entry which is preliminary data.</text>
</comment>
<dbReference type="InterPro" id="IPR011055">
    <property type="entry name" value="Dup_hybrid_motif"/>
</dbReference>